<evidence type="ECO:0000256" key="1">
    <source>
        <dbReference type="SAM" id="Phobius"/>
    </source>
</evidence>
<proteinExistence type="predicted"/>
<keyword evidence="3" id="KW-1185">Reference proteome</keyword>
<accession>A0ABP9GZF1</accession>
<organism evidence="2 3">
    <name type="scientific">Algibacter aquimarinus</name>
    <dbReference type="NCBI Taxonomy" id="1136748"/>
    <lineage>
        <taxon>Bacteria</taxon>
        <taxon>Pseudomonadati</taxon>
        <taxon>Bacteroidota</taxon>
        <taxon>Flavobacteriia</taxon>
        <taxon>Flavobacteriales</taxon>
        <taxon>Flavobacteriaceae</taxon>
        <taxon>Algibacter</taxon>
    </lineage>
</organism>
<dbReference type="Proteomes" id="UP001501692">
    <property type="component" value="Unassembled WGS sequence"/>
</dbReference>
<dbReference type="RefSeq" id="WP_345163191.1">
    <property type="nucleotide sequence ID" value="NZ_BAABJK010000002.1"/>
</dbReference>
<comment type="caution">
    <text evidence="2">The sequence shown here is derived from an EMBL/GenBank/DDBJ whole genome shotgun (WGS) entry which is preliminary data.</text>
</comment>
<feature type="transmembrane region" description="Helical" evidence="1">
    <location>
        <begin position="28"/>
        <end position="49"/>
    </location>
</feature>
<feature type="transmembrane region" description="Helical" evidence="1">
    <location>
        <begin position="258"/>
        <end position="281"/>
    </location>
</feature>
<evidence type="ECO:0000313" key="2">
    <source>
        <dbReference type="EMBL" id="GAA4957531.1"/>
    </source>
</evidence>
<protein>
    <recommendedName>
        <fullName evidence="4">Glycerophosphoryl diester phosphodiesterase membrane domain-containing protein</fullName>
    </recommendedName>
</protein>
<gene>
    <name evidence="2" type="ORF">GCM10023315_01170</name>
</gene>
<name>A0ABP9GZF1_9FLAO</name>
<feature type="transmembrane region" description="Helical" evidence="1">
    <location>
        <begin position="210"/>
        <end position="238"/>
    </location>
</feature>
<keyword evidence="1" id="KW-0812">Transmembrane</keyword>
<evidence type="ECO:0008006" key="4">
    <source>
        <dbReference type="Google" id="ProtNLM"/>
    </source>
</evidence>
<reference evidence="3" key="1">
    <citation type="journal article" date="2019" name="Int. J. Syst. Evol. Microbiol.">
        <title>The Global Catalogue of Microorganisms (GCM) 10K type strain sequencing project: providing services to taxonomists for standard genome sequencing and annotation.</title>
        <authorList>
            <consortium name="The Broad Institute Genomics Platform"/>
            <consortium name="The Broad Institute Genome Sequencing Center for Infectious Disease"/>
            <person name="Wu L."/>
            <person name="Ma J."/>
        </authorList>
    </citation>
    <scope>NUCLEOTIDE SEQUENCE [LARGE SCALE GENOMIC DNA]</scope>
    <source>
        <strain evidence="3">JCM 18287</strain>
    </source>
</reference>
<dbReference type="EMBL" id="BAABJK010000002">
    <property type="protein sequence ID" value="GAA4957531.1"/>
    <property type="molecule type" value="Genomic_DNA"/>
</dbReference>
<keyword evidence="1" id="KW-0472">Membrane</keyword>
<keyword evidence="1" id="KW-1133">Transmembrane helix</keyword>
<feature type="transmembrane region" description="Helical" evidence="1">
    <location>
        <begin position="135"/>
        <end position="162"/>
    </location>
</feature>
<feature type="transmembrane region" description="Helical" evidence="1">
    <location>
        <begin position="168"/>
        <end position="189"/>
    </location>
</feature>
<feature type="transmembrane region" description="Helical" evidence="1">
    <location>
        <begin position="79"/>
        <end position="103"/>
    </location>
</feature>
<evidence type="ECO:0000313" key="3">
    <source>
        <dbReference type="Proteomes" id="UP001501692"/>
    </source>
</evidence>
<sequence length="312" mass="35298">MELYKSRGFSEFFQDTFLFLKLNGKHFFAAYFIINGIFLLLLAIVGYFFSKFYTEIIFGGILNGNNGGTVIDEYIDQNLGVFVIILFIFIIIALIAGVVSYAFPAIYLKLYTEKGSNNFTTKDIINTYKTNIGKLLIFVICSIIIAIPLLFVFAICGFVLMITIVGILLIPLLLGAFMLFYSMTLMEYLENKKDIWSSFGYSWKLLTSKFWAAVGSVGLFYLMSYVIQNIITIIPYMFGMASIFTNIENPNQEDIGNTMMIVMLFVFFLSFLLGAILGNIVQLNQGIVFYSLKEKNENINTKSIIDQIGSGE</sequence>